<keyword evidence="1" id="KW-0805">Transcription regulation</keyword>
<evidence type="ECO:0000256" key="3">
    <source>
        <dbReference type="ARBA" id="ARBA00023163"/>
    </source>
</evidence>
<dbReference type="InterPro" id="IPR025996">
    <property type="entry name" value="MT1864/Rv1816-like_C"/>
</dbReference>
<dbReference type="PRINTS" id="PR00455">
    <property type="entry name" value="HTHTETR"/>
</dbReference>
<evidence type="ECO:0000313" key="7">
    <source>
        <dbReference type="Proteomes" id="UP001218412"/>
    </source>
</evidence>
<dbReference type="PANTHER" id="PTHR30055">
    <property type="entry name" value="HTH-TYPE TRANSCRIPTIONAL REGULATOR RUTR"/>
    <property type="match status" value="1"/>
</dbReference>
<dbReference type="PROSITE" id="PS50977">
    <property type="entry name" value="HTH_TETR_2"/>
    <property type="match status" value="1"/>
</dbReference>
<sequence>MRWPTRWKRWSRIISAKACRAAKVAERKPYHHGNLRQALIEATAALIEEMGPQAFTMAEAARRAGVSAAAPYRHFKGREDLIEEVARQGFVDFSRRLEAAFDGGRPRVLTAFLRLGQAYLDFARERPGYYMAMFESGISIAANAELAQASERAQAVLLDAAEGLASHLPPERRPPARMVANHIWAMSHGVVELFSRGAPGRRSSVEPAEMLESGVIIYLRGLGLIGD</sequence>
<dbReference type="InterPro" id="IPR001647">
    <property type="entry name" value="HTH_TetR"/>
</dbReference>
<evidence type="ECO:0000259" key="5">
    <source>
        <dbReference type="PROSITE" id="PS50977"/>
    </source>
</evidence>
<evidence type="ECO:0000256" key="2">
    <source>
        <dbReference type="ARBA" id="ARBA00023125"/>
    </source>
</evidence>
<keyword evidence="7" id="KW-1185">Reference proteome</keyword>
<dbReference type="InterPro" id="IPR009057">
    <property type="entry name" value="Homeodomain-like_sf"/>
</dbReference>
<reference evidence="6 7" key="1">
    <citation type="submission" date="2021-01" db="EMBL/GenBank/DDBJ databases">
        <title>Biogeographic distribution of Paracoccus.</title>
        <authorList>
            <person name="Hollensteiner J."/>
            <person name="Leineberger J."/>
            <person name="Brinkhoff T."/>
            <person name="Daniel R."/>
        </authorList>
    </citation>
    <scope>NUCLEOTIDE SEQUENCE [LARGE SCALE GENOMIC DNA]</scope>
    <source>
        <strain evidence="6 7">LMG25392</strain>
    </source>
</reference>
<dbReference type="Pfam" id="PF13305">
    <property type="entry name" value="TetR_C_33"/>
    <property type="match status" value="1"/>
</dbReference>
<dbReference type="SUPFAM" id="SSF48498">
    <property type="entry name" value="Tetracyclin repressor-like, C-terminal domain"/>
    <property type="match status" value="1"/>
</dbReference>
<evidence type="ECO:0000256" key="1">
    <source>
        <dbReference type="ARBA" id="ARBA00023015"/>
    </source>
</evidence>
<evidence type="ECO:0000313" key="6">
    <source>
        <dbReference type="EMBL" id="WCR10418.1"/>
    </source>
</evidence>
<dbReference type="EMBL" id="CP067134">
    <property type="protein sequence ID" value="WCR10418.1"/>
    <property type="molecule type" value="Genomic_DNA"/>
</dbReference>
<dbReference type="SUPFAM" id="SSF46689">
    <property type="entry name" value="Homeodomain-like"/>
    <property type="match status" value="1"/>
</dbReference>
<dbReference type="InterPro" id="IPR036271">
    <property type="entry name" value="Tet_transcr_reg_TetR-rel_C_sf"/>
</dbReference>
<gene>
    <name evidence="6" type="ORF">JHW45_15360</name>
</gene>
<feature type="DNA-binding region" description="H-T-H motif" evidence="4">
    <location>
        <begin position="56"/>
        <end position="75"/>
    </location>
</feature>
<dbReference type="Gene3D" id="1.10.357.10">
    <property type="entry name" value="Tetracycline Repressor, domain 2"/>
    <property type="match status" value="1"/>
</dbReference>
<dbReference type="Proteomes" id="UP001218412">
    <property type="component" value="Chromosome"/>
</dbReference>
<organism evidence="6 7">
    <name type="scientific">Paracoccus stylophorae</name>
    <dbReference type="NCBI Taxonomy" id="659350"/>
    <lineage>
        <taxon>Bacteria</taxon>
        <taxon>Pseudomonadati</taxon>
        <taxon>Pseudomonadota</taxon>
        <taxon>Alphaproteobacteria</taxon>
        <taxon>Rhodobacterales</taxon>
        <taxon>Paracoccaceae</taxon>
        <taxon>Paracoccus</taxon>
    </lineage>
</organism>
<protein>
    <submittedName>
        <fullName evidence="6">TetR/AcrR family transcriptional regulator</fullName>
    </submittedName>
</protein>
<dbReference type="Pfam" id="PF00440">
    <property type="entry name" value="TetR_N"/>
    <property type="match status" value="1"/>
</dbReference>
<accession>A0ABY7SVB7</accession>
<dbReference type="InterPro" id="IPR050109">
    <property type="entry name" value="HTH-type_TetR-like_transc_reg"/>
</dbReference>
<feature type="domain" description="HTH tetR-type" evidence="5">
    <location>
        <begin position="33"/>
        <end position="93"/>
    </location>
</feature>
<evidence type="ECO:0000256" key="4">
    <source>
        <dbReference type="PROSITE-ProRule" id="PRU00335"/>
    </source>
</evidence>
<keyword evidence="2 4" id="KW-0238">DNA-binding</keyword>
<proteinExistence type="predicted"/>
<name>A0ABY7SVB7_9RHOB</name>
<dbReference type="PANTHER" id="PTHR30055:SF220">
    <property type="entry name" value="TETR-FAMILY REGULATORY PROTEIN"/>
    <property type="match status" value="1"/>
</dbReference>
<keyword evidence="3" id="KW-0804">Transcription</keyword>